<accession>A0A9P6CCZ1</accession>
<sequence length="286" mass="33338">MGYLPPRGPNGRRRDMVKPFDIHEFIYELVIGWSRSAFGHGPSIFTKSPQELDFDAIRERNRMSYAMKHFPKREPTPPGYIRVHFFASLDLFRQMERKPNLVALIPLEPSGELDLKRVRDVWGLDSCSPIDPLRWTTFGPTSDRLSPLAVHILAERHAAINFIEPHVSGSTRRKRAIRARFVPWWQWMRNTYHINQFRVEDFVQRHTSLIIWHQEAVQWGRGVVWRVEKWMSEHDEVLRMLFALLILAFILLIVSVTGGFIDLGLSNYAMSWVGAGMKKTTEMALS</sequence>
<keyword evidence="3" id="KW-1185">Reference proteome</keyword>
<reference evidence="2" key="1">
    <citation type="submission" date="2020-11" db="EMBL/GenBank/DDBJ databases">
        <authorList>
            <consortium name="DOE Joint Genome Institute"/>
            <person name="Ahrendt S."/>
            <person name="Riley R."/>
            <person name="Andreopoulos W."/>
            <person name="Labutti K."/>
            <person name="Pangilinan J."/>
            <person name="Ruiz-Duenas F.J."/>
            <person name="Barrasa J.M."/>
            <person name="Sanchez-Garcia M."/>
            <person name="Camarero S."/>
            <person name="Miyauchi S."/>
            <person name="Serrano A."/>
            <person name="Linde D."/>
            <person name="Babiker R."/>
            <person name="Drula E."/>
            <person name="Ayuso-Fernandez I."/>
            <person name="Pacheco R."/>
            <person name="Padilla G."/>
            <person name="Ferreira P."/>
            <person name="Barriuso J."/>
            <person name="Kellner H."/>
            <person name="Castanera R."/>
            <person name="Alfaro M."/>
            <person name="Ramirez L."/>
            <person name="Pisabarro A.G."/>
            <person name="Kuo A."/>
            <person name="Tritt A."/>
            <person name="Lipzen A."/>
            <person name="He G."/>
            <person name="Yan M."/>
            <person name="Ng V."/>
            <person name="Cullen D."/>
            <person name="Martin F."/>
            <person name="Rosso M.-N."/>
            <person name="Henrissat B."/>
            <person name="Hibbett D."/>
            <person name="Martinez A.T."/>
            <person name="Grigoriev I.V."/>
        </authorList>
    </citation>
    <scope>NUCLEOTIDE SEQUENCE</scope>
    <source>
        <strain evidence="2">CBS 247.69</strain>
    </source>
</reference>
<protein>
    <submittedName>
        <fullName evidence="2">Uncharacterized protein</fullName>
    </submittedName>
</protein>
<organism evidence="2 3">
    <name type="scientific">Collybia nuda</name>
    <dbReference type="NCBI Taxonomy" id="64659"/>
    <lineage>
        <taxon>Eukaryota</taxon>
        <taxon>Fungi</taxon>
        <taxon>Dikarya</taxon>
        <taxon>Basidiomycota</taxon>
        <taxon>Agaricomycotina</taxon>
        <taxon>Agaricomycetes</taxon>
        <taxon>Agaricomycetidae</taxon>
        <taxon>Agaricales</taxon>
        <taxon>Tricholomatineae</taxon>
        <taxon>Clitocybaceae</taxon>
        <taxon>Collybia</taxon>
    </lineage>
</organism>
<evidence type="ECO:0000313" key="2">
    <source>
        <dbReference type="EMBL" id="KAF9457600.1"/>
    </source>
</evidence>
<dbReference type="OrthoDB" id="2796521at2759"/>
<comment type="caution">
    <text evidence="2">The sequence shown here is derived from an EMBL/GenBank/DDBJ whole genome shotgun (WGS) entry which is preliminary data.</text>
</comment>
<feature type="transmembrane region" description="Helical" evidence="1">
    <location>
        <begin position="241"/>
        <end position="261"/>
    </location>
</feature>
<evidence type="ECO:0000256" key="1">
    <source>
        <dbReference type="SAM" id="Phobius"/>
    </source>
</evidence>
<keyword evidence="1" id="KW-1133">Transmembrane helix</keyword>
<dbReference type="AlphaFoldDB" id="A0A9P6CCZ1"/>
<dbReference type="EMBL" id="MU150365">
    <property type="protein sequence ID" value="KAF9457600.1"/>
    <property type="molecule type" value="Genomic_DNA"/>
</dbReference>
<dbReference type="Proteomes" id="UP000807353">
    <property type="component" value="Unassembled WGS sequence"/>
</dbReference>
<gene>
    <name evidence="2" type="ORF">BDZ94DRAFT_1272796</name>
</gene>
<evidence type="ECO:0000313" key="3">
    <source>
        <dbReference type="Proteomes" id="UP000807353"/>
    </source>
</evidence>
<name>A0A9P6CCZ1_9AGAR</name>
<keyword evidence="1" id="KW-0812">Transmembrane</keyword>
<keyword evidence="1" id="KW-0472">Membrane</keyword>
<proteinExistence type="predicted"/>